<dbReference type="PATRIC" id="fig|913082.3.peg.3350"/>
<comment type="caution">
    <text evidence="1">The sequence shown here is derived from an EMBL/GenBank/DDBJ whole genome shotgun (WGS) entry which is preliminary data.</text>
</comment>
<evidence type="ECO:0000313" key="2">
    <source>
        <dbReference type="Proteomes" id="UP000005065"/>
    </source>
</evidence>
<reference evidence="1 2" key="1">
    <citation type="journal article" date="2011" name="BMC Genomics">
        <title>Genome sequencing reveals diversification of virulence factor content and possible host adaptation in distinct subpopulations of Salmonella enterica.</title>
        <authorList>
            <person name="den Bakker H.C."/>
            <person name="Moreno Switt A.I."/>
            <person name="Govoni G."/>
            <person name="Cummings C.A."/>
            <person name="Ranieri M.L."/>
            <person name="Degoricija L."/>
            <person name="Hoelzer K."/>
            <person name="Rodriguez-Rivera L.D."/>
            <person name="Brown S."/>
            <person name="Bolchacova E."/>
            <person name="Furtado M.R."/>
            <person name="Wiedmann M."/>
        </authorList>
    </citation>
    <scope>NUCLEOTIDE SEQUENCE [LARGE SCALE GENOMIC DNA]</scope>
    <source>
        <strain evidence="1 2">A4-543</strain>
    </source>
</reference>
<dbReference type="EMBL" id="AFCU01001411">
    <property type="protein sequence ID" value="EHC84076.1"/>
    <property type="molecule type" value="Genomic_DNA"/>
</dbReference>
<protein>
    <submittedName>
        <fullName evidence="1">Uncharacterized protein</fullName>
    </submittedName>
</protein>
<name>G5R456_SALSE</name>
<organism evidence="1 2">
    <name type="scientific">Salmonella enterica subsp. enterica serovar Senftenberg str. A4-543</name>
    <dbReference type="NCBI Taxonomy" id="913082"/>
    <lineage>
        <taxon>Bacteria</taxon>
        <taxon>Pseudomonadati</taxon>
        <taxon>Pseudomonadota</taxon>
        <taxon>Gammaproteobacteria</taxon>
        <taxon>Enterobacterales</taxon>
        <taxon>Enterobacteriaceae</taxon>
        <taxon>Salmonella</taxon>
    </lineage>
</organism>
<proteinExistence type="predicted"/>
<gene>
    <name evidence="1" type="ORF">LTSESEN_4330</name>
</gene>
<sequence length="46" mass="5363">MYSLSSPGILASFHLYHFSILLTYQKLDRSISVYQLLNQIKQDKTT</sequence>
<dbReference type="Proteomes" id="UP000005065">
    <property type="component" value="Unassembled WGS sequence"/>
</dbReference>
<dbReference type="AlphaFoldDB" id="G5R456"/>
<accession>G5R456</accession>
<evidence type="ECO:0000313" key="1">
    <source>
        <dbReference type="EMBL" id="EHC84076.1"/>
    </source>
</evidence>
<dbReference type="BioCyc" id="SENT913082:G120J-2974-MONOMER"/>